<feature type="domain" description="VanZ-like" evidence="1">
    <location>
        <begin position="1"/>
        <end position="109"/>
    </location>
</feature>
<proteinExistence type="predicted"/>
<evidence type="ECO:0000313" key="2">
    <source>
        <dbReference type="EMBL" id="HIU14400.1"/>
    </source>
</evidence>
<evidence type="ECO:0000259" key="1">
    <source>
        <dbReference type="Pfam" id="PF04892"/>
    </source>
</evidence>
<name>A0A9D1HPL9_9FIRM</name>
<accession>A0A9D1HPL9</accession>
<reference evidence="2" key="1">
    <citation type="submission" date="2020-10" db="EMBL/GenBank/DDBJ databases">
        <authorList>
            <person name="Gilroy R."/>
        </authorList>
    </citation>
    <scope>NUCLEOTIDE SEQUENCE</scope>
    <source>
        <strain evidence="2">CHK195-11698</strain>
    </source>
</reference>
<dbReference type="AlphaFoldDB" id="A0A9D1HPL9"/>
<comment type="caution">
    <text evidence="2">The sequence shown here is derived from an EMBL/GenBank/DDBJ whole genome shotgun (WGS) entry which is preliminary data.</text>
</comment>
<dbReference type="NCBIfam" id="NF037970">
    <property type="entry name" value="vanZ_1"/>
    <property type="match status" value="1"/>
</dbReference>
<dbReference type="Pfam" id="PF04892">
    <property type="entry name" value="VanZ"/>
    <property type="match status" value="1"/>
</dbReference>
<organism evidence="2 3">
    <name type="scientific">Candidatus Fimiplasma intestinipullorum</name>
    <dbReference type="NCBI Taxonomy" id="2840825"/>
    <lineage>
        <taxon>Bacteria</taxon>
        <taxon>Bacillati</taxon>
        <taxon>Bacillota</taxon>
        <taxon>Clostridia</taxon>
        <taxon>Eubacteriales</taxon>
        <taxon>Candidatus Fimiplasma</taxon>
    </lineage>
</organism>
<sequence length="112" mass="12648">MAVIFSFSQQNGESSQSLSNHLLALLGLEGEMASFILRKLAHWTEYLILAFLTARFVKSAGLSPRWILIWVIMFAFLDEFHQSFIAGRVASLWDVGVDTFGGLVGYWLFSKK</sequence>
<reference evidence="2" key="2">
    <citation type="journal article" date="2021" name="PeerJ">
        <title>Extensive microbial diversity within the chicken gut microbiome revealed by metagenomics and culture.</title>
        <authorList>
            <person name="Gilroy R."/>
            <person name="Ravi A."/>
            <person name="Getino M."/>
            <person name="Pursley I."/>
            <person name="Horton D.L."/>
            <person name="Alikhan N.F."/>
            <person name="Baker D."/>
            <person name="Gharbi K."/>
            <person name="Hall N."/>
            <person name="Watson M."/>
            <person name="Adriaenssens E.M."/>
            <person name="Foster-Nyarko E."/>
            <person name="Jarju S."/>
            <person name="Secka A."/>
            <person name="Antonio M."/>
            <person name="Oren A."/>
            <person name="Chaudhuri R.R."/>
            <person name="La Ragione R."/>
            <person name="Hildebrand F."/>
            <person name="Pallen M.J."/>
        </authorList>
    </citation>
    <scope>NUCLEOTIDE SEQUENCE</scope>
    <source>
        <strain evidence="2">CHK195-11698</strain>
    </source>
</reference>
<dbReference type="InterPro" id="IPR006976">
    <property type="entry name" value="VanZ-like"/>
</dbReference>
<dbReference type="EMBL" id="DVMJ01000088">
    <property type="protein sequence ID" value="HIU14400.1"/>
    <property type="molecule type" value="Genomic_DNA"/>
</dbReference>
<protein>
    <submittedName>
        <fullName evidence="2">VanZ family protein</fullName>
    </submittedName>
</protein>
<evidence type="ECO:0000313" key="3">
    <source>
        <dbReference type="Proteomes" id="UP000824175"/>
    </source>
</evidence>
<dbReference type="Proteomes" id="UP000824175">
    <property type="component" value="Unassembled WGS sequence"/>
</dbReference>
<gene>
    <name evidence="2" type="ORF">IAD15_10090</name>
</gene>